<proteinExistence type="inferred from homology"/>
<keyword evidence="6" id="KW-0067">ATP-binding</keyword>
<dbReference type="InterPro" id="IPR029044">
    <property type="entry name" value="Nucleotide-diphossugar_trans"/>
</dbReference>
<dbReference type="EMBL" id="JACNJZ010000045">
    <property type="protein sequence ID" value="MBC8316630.1"/>
    <property type="molecule type" value="Genomic_DNA"/>
</dbReference>
<dbReference type="InterPro" id="IPR005836">
    <property type="entry name" value="ADP_Glu_pyroP_CS"/>
</dbReference>
<feature type="domain" description="Glucose-1-phosphate adenylyltransferase/Bifunctional protein GlmU-like C-terminal hexapeptide" evidence="10">
    <location>
        <begin position="290"/>
        <end position="361"/>
    </location>
</feature>
<dbReference type="InterPro" id="IPR005835">
    <property type="entry name" value="NTP_transferase_dom"/>
</dbReference>
<dbReference type="InterPro" id="IPR011004">
    <property type="entry name" value="Trimer_LpxA-like_sf"/>
</dbReference>
<sequence length="410" mass="45845">MILAGGRVNELNVLTHYRPKSAVPFGGLYRVIDFALSNLMRSGLEQVAILSQFRSFSLINHIGIGAAWDMLGKSRGVSILPPSAGYGNTSWYKGTADAVYQNIDFIEYHNPEEVFILSGDHVYNMDYREMIAYHREKDADLTIACVQVPMDKAHRFGVADIDDEDGGQGGRVLQYKEKPDRPRCNWASLTVYCFRPKTLIDILKTNAKENSSFEFGRDIIPRLMYEQKRVYGYKFRGYWGYTRTMEEYWQTNMDLLGPAPKIDLEKWGVRTNMEHRDVGDCQPLKVGPSASIQDSLVYNGCVVEGTVERSILFPGVHVGKGSVVRDSVLFFNNKIGQDSRLEKVVSDVNVTIGNGAVIGDPGPAESKEVTVLGWNNFIPDKTVIGSDCTVFPALPAGKFSREIKTGETVR</sequence>
<name>A0A8J6NC68_9BACT</name>
<reference evidence="11 12" key="1">
    <citation type="submission" date="2020-08" db="EMBL/GenBank/DDBJ databases">
        <title>Bridging the membrane lipid divide: bacteria of the FCB group superphylum have the potential to synthesize archaeal ether lipids.</title>
        <authorList>
            <person name="Villanueva L."/>
            <person name="Von Meijenfeldt F.A.B."/>
            <person name="Westbye A.B."/>
            <person name="Yadav S."/>
            <person name="Hopmans E.C."/>
            <person name="Dutilh B.E."/>
            <person name="Sinninghe Damste J.S."/>
        </authorList>
    </citation>
    <scope>NUCLEOTIDE SEQUENCE [LARGE SCALE GENOMIC DNA]</scope>
    <source>
        <strain evidence="11">NIOZ-UU47</strain>
    </source>
</reference>
<keyword evidence="5" id="KW-0547">Nucleotide-binding</keyword>
<keyword evidence="4 11" id="KW-0548">Nucleotidyltransferase</keyword>
<dbReference type="Pfam" id="PF00483">
    <property type="entry name" value="NTP_transferase"/>
    <property type="match status" value="1"/>
</dbReference>
<feature type="domain" description="Nucleotidyl transferase" evidence="9">
    <location>
        <begin position="1"/>
        <end position="255"/>
    </location>
</feature>
<evidence type="ECO:0000256" key="8">
    <source>
        <dbReference type="ARBA" id="ARBA00023277"/>
    </source>
</evidence>
<dbReference type="CDD" id="cd02508">
    <property type="entry name" value="ADP_Glucose_PP"/>
    <property type="match status" value="1"/>
</dbReference>
<keyword evidence="3" id="KW-0808">Transferase</keyword>
<evidence type="ECO:0000256" key="4">
    <source>
        <dbReference type="ARBA" id="ARBA00022695"/>
    </source>
</evidence>
<dbReference type="SUPFAM" id="SSF51161">
    <property type="entry name" value="Trimeric LpxA-like enzymes"/>
    <property type="match status" value="1"/>
</dbReference>
<evidence type="ECO:0000313" key="12">
    <source>
        <dbReference type="Proteomes" id="UP000614424"/>
    </source>
</evidence>
<dbReference type="PROSITE" id="PS00809">
    <property type="entry name" value="ADP_GLC_PYROPHOSPH_2"/>
    <property type="match status" value="1"/>
</dbReference>
<dbReference type="AlphaFoldDB" id="A0A8J6NC68"/>
<dbReference type="Pfam" id="PF24894">
    <property type="entry name" value="Hexapep_GlmU"/>
    <property type="match status" value="1"/>
</dbReference>
<keyword evidence="8" id="KW-0119">Carbohydrate metabolism</keyword>
<evidence type="ECO:0000256" key="3">
    <source>
        <dbReference type="ARBA" id="ARBA00022679"/>
    </source>
</evidence>
<dbReference type="Proteomes" id="UP000614424">
    <property type="component" value="Unassembled WGS sequence"/>
</dbReference>
<evidence type="ECO:0000259" key="10">
    <source>
        <dbReference type="Pfam" id="PF24894"/>
    </source>
</evidence>
<evidence type="ECO:0000256" key="1">
    <source>
        <dbReference type="ARBA" id="ARBA00010443"/>
    </source>
</evidence>
<accession>A0A8J6NC68</accession>
<gene>
    <name evidence="11" type="ORF">H8E41_01905</name>
</gene>
<keyword evidence="2" id="KW-0321">Glycogen metabolism</keyword>
<dbReference type="InterPro" id="IPR011831">
    <property type="entry name" value="ADP-Glc_PPase"/>
</dbReference>
<dbReference type="PANTHER" id="PTHR43523">
    <property type="entry name" value="GLUCOSE-1-PHOSPHATE ADENYLYLTRANSFERASE-RELATED"/>
    <property type="match status" value="1"/>
</dbReference>
<evidence type="ECO:0000256" key="6">
    <source>
        <dbReference type="ARBA" id="ARBA00022840"/>
    </source>
</evidence>
<organism evidence="11 12">
    <name type="scientific">Candidatus Desulfobia pelagia</name>
    <dbReference type="NCBI Taxonomy" id="2841692"/>
    <lineage>
        <taxon>Bacteria</taxon>
        <taxon>Pseudomonadati</taxon>
        <taxon>Thermodesulfobacteriota</taxon>
        <taxon>Desulfobulbia</taxon>
        <taxon>Desulfobulbales</taxon>
        <taxon>Desulfobulbaceae</taxon>
        <taxon>Candidatus Desulfobia</taxon>
    </lineage>
</organism>
<evidence type="ECO:0000313" key="11">
    <source>
        <dbReference type="EMBL" id="MBC8316630.1"/>
    </source>
</evidence>
<comment type="caution">
    <text evidence="11">The sequence shown here is derived from an EMBL/GenBank/DDBJ whole genome shotgun (WGS) entry which is preliminary data.</text>
</comment>
<dbReference type="Gene3D" id="3.90.550.10">
    <property type="entry name" value="Spore Coat Polysaccharide Biosynthesis Protein SpsA, Chain A"/>
    <property type="match status" value="1"/>
</dbReference>
<protein>
    <submittedName>
        <fullName evidence="11">Glucose-1-phosphate adenylyltransferase</fullName>
    </submittedName>
</protein>
<keyword evidence="7" id="KW-0320">Glycogen biosynthesis</keyword>
<evidence type="ECO:0000259" key="9">
    <source>
        <dbReference type="Pfam" id="PF00483"/>
    </source>
</evidence>
<comment type="similarity">
    <text evidence="1">Belongs to the bacterial/plant glucose-1-phosphate adenylyltransferase family.</text>
</comment>
<evidence type="ECO:0000256" key="7">
    <source>
        <dbReference type="ARBA" id="ARBA00023056"/>
    </source>
</evidence>
<dbReference type="PANTHER" id="PTHR43523:SF2">
    <property type="entry name" value="GLUCOSE-1-PHOSPHATE ADENYLYLTRANSFERASE"/>
    <property type="match status" value="1"/>
</dbReference>
<evidence type="ECO:0000256" key="2">
    <source>
        <dbReference type="ARBA" id="ARBA00022600"/>
    </source>
</evidence>
<evidence type="ECO:0000256" key="5">
    <source>
        <dbReference type="ARBA" id="ARBA00022741"/>
    </source>
</evidence>
<dbReference type="GO" id="GO:0005524">
    <property type="term" value="F:ATP binding"/>
    <property type="evidence" value="ECO:0007669"/>
    <property type="project" value="UniProtKB-KW"/>
</dbReference>
<dbReference type="CDD" id="cd04651">
    <property type="entry name" value="LbH_G1P_AT_C"/>
    <property type="match status" value="1"/>
</dbReference>
<dbReference type="InterPro" id="IPR056818">
    <property type="entry name" value="GlmU/GlgC-like_hexapep"/>
</dbReference>
<dbReference type="Gene3D" id="2.160.10.10">
    <property type="entry name" value="Hexapeptide repeat proteins"/>
    <property type="match status" value="1"/>
</dbReference>
<dbReference type="SUPFAM" id="SSF53448">
    <property type="entry name" value="Nucleotide-diphospho-sugar transferases"/>
    <property type="match status" value="1"/>
</dbReference>
<dbReference type="GO" id="GO:0008878">
    <property type="term" value="F:glucose-1-phosphate adenylyltransferase activity"/>
    <property type="evidence" value="ECO:0007669"/>
    <property type="project" value="InterPro"/>
</dbReference>
<dbReference type="GO" id="GO:0005978">
    <property type="term" value="P:glycogen biosynthetic process"/>
    <property type="evidence" value="ECO:0007669"/>
    <property type="project" value="UniProtKB-KW"/>
</dbReference>